<keyword evidence="1" id="KW-1133">Transmembrane helix</keyword>
<sequence>MGLIATYSDFMRNADAYLEIKLDLTDPVEIGDFAGFGAEFEKYLSDNHPESAGTAKMYVSEVRKGSVIAAMFAGIPDLIGMADASLIALGFGALFNKRIRDFIQGKHLGGAK</sequence>
<evidence type="ECO:0000313" key="3">
    <source>
        <dbReference type="Proteomes" id="UP001318682"/>
    </source>
</evidence>
<dbReference type="EMBL" id="CP143423">
    <property type="protein sequence ID" value="WVX47511.1"/>
    <property type="molecule type" value="Genomic_DNA"/>
</dbReference>
<evidence type="ECO:0000313" key="2">
    <source>
        <dbReference type="EMBL" id="WVX47511.1"/>
    </source>
</evidence>
<reference evidence="3" key="2">
    <citation type="submission" date="2024-01" db="EMBL/GenBank/DDBJ databases">
        <title>Roseobacter fucihabitans sp. nov., isolated from the brown alga Fucus spiralis.</title>
        <authorList>
            <person name="Hahnke S."/>
            <person name="Berger M."/>
            <person name="Schlingloff A."/>
            <person name="Athale I."/>
            <person name="Neumann-Schaal M."/>
            <person name="Adenaya A."/>
            <person name="Poehlein A."/>
            <person name="Daniel R."/>
            <person name="Pertersen J."/>
            <person name="Brinkhoff T."/>
        </authorList>
    </citation>
    <scope>NUCLEOTIDE SEQUENCE [LARGE SCALE GENOMIC DNA]</scope>
    <source>
        <strain evidence="3">B14</strain>
    </source>
</reference>
<feature type="transmembrane region" description="Helical" evidence="1">
    <location>
        <begin position="67"/>
        <end position="95"/>
    </location>
</feature>
<keyword evidence="1" id="KW-0812">Transmembrane</keyword>
<dbReference type="RefSeq" id="WP_187431847.1">
    <property type="nucleotide sequence ID" value="NZ_CP143423.1"/>
</dbReference>
<keyword evidence="3" id="KW-1185">Reference proteome</keyword>
<name>A0ABZ2BNR2_9RHOB</name>
<protein>
    <submittedName>
        <fullName evidence="2">Uncharacterized protein</fullName>
    </submittedName>
</protein>
<gene>
    <name evidence="2" type="ORF">ROLI_005800</name>
</gene>
<reference evidence="2 3" key="1">
    <citation type="submission" date="2015-07" db="EMBL/GenBank/DDBJ databases">
        <authorList>
            <person name="Voget S."/>
            <person name="Dogs M."/>
            <person name="Brinkhoff T.H."/>
            <person name="Daniel R."/>
        </authorList>
    </citation>
    <scope>NUCLEOTIDE SEQUENCE [LARGE SCALE GENOMIC DNA]</scope>
    <source>
        <strain evidence="2 3">B14</strain>
    </source>
</reference>
<proteinExistence type="predicted"/>
<accession>A0ABZ2BNR2</accession>
<keyword evidence="1" id="KW-0472">Membrane</keyword>
<evidence type="ECO:0000256" key="1">
    <source>
        <dbReference type="SAM" id="Phobius"/>
    </source>
</evidence>
<organism evidence="2 3">
    <name type="scientific">Roseobacter fucihabitans</name>
    <dbReference type="NCBI Taxonomy" id="1537242"/>
    <lineage>
        <taxon>Bacteria</taxon>
        <taxon>Pseudomonadati</taxon>
        <taxon>Pseudomonadota</taxon>
        <taxon>Alphaproteobacteria</taxon>
        <taxon>Rhodobacterales</taxon>
        <taxon>Roseobacteraceae</taxon>
        <taxon>Roseobacter</taxon>
    </lineage>
</organism>
<dbReference type="Proteomes" id="UP001318682">
    <property type="component" value="Chromosome"/>
</dbReference>